<keyword evidence="2 9" id="KW-0645">Protease</keyword>
<evidence type="ECO:0000256" key="1">
    <source>
        <dbReference type="ARBA" id="ARBA00001362"/>
    </source>
</evidence>
<feature type="binding site" evidence="9">
    <location>
        <position position="142"/>
    </location>
    <ligand>
        <name>Zn(2+)</name>
        <dbReference type="ChEBI" id="CHEBI:29105"/>
        <note>catalytic</note>
    </ligand>
</feature>
<dbReference type="GO" id="GO:0008237">
    <property type="term" value="F:metallopeptidase activity"/>
    <property type="evidence" value="ECO:0007669"/>
    <property type="project" value="UniProtKB-KW"/>
</dbReference>
<dbReference type="GO" id="GO:0006508">
    <property type="term" value="P:proteolysis"/>
    <property type="evidence" value="ECO:0007669"/>
    <property type="project" value="UniProtKB-KW"/>
</dbReference>
<dbReference type="Proteomes" id="UP000010408">
    <property type="component" value="Unassembled WGS sequence"/>
</dbReference>
<dbReference type="eggNOG" id="COG2173">
    <property type="taxonomic scope" value="Bacteria"/>
</dbReference>
<dbReference type="Gene3D" id="3.30.1380.10">
    <property type="match status" value="1"/>
</dbReference>
<keyword evidence="5 9" id="KW-0862">Zinc</keyword>
<comment type="function">
    <text evidence="9 10">Catalyzes hydrolysis of the D-alanyl-D-alanine dipeptide.</text>
</comment>
<reference evidence="12 13" key="1">
    <citation type="submission" date="2012-05" db="EMBL/GenBank/DDBJ databases">
        <authorList>
            <person name="Weinstock G."/>
            <person name="Sodergren E."/>
            <person name="Lobos E.A."/>
            <person name="Fulton L."/>
            <person name="Fulton R."/>
            <person name="Courtney L."/>
            <person name="Fronick C."/>
            <person name="O'Laughlin M."/>
            <person name="Godfrey J."/>
            <person name="Wilson R.M."/>
            <person name="Miner T."/>
            <person name="Farmer C."/>
            <person name="Delehaunty K."/>
            <person name="Cordes M."/>
            <person name="Minx P."/>
            <person name="Tomlinson C."/>
            <person name="Chen J."/>
            <person name="Wollam A."/>
            <person name="Pepin K.H."/>
            <person name="Bhonagiri V."/>
            <person name="Zhang X."/>
            <person name="Suruliraj S."/>
            <person name="Warren W."/>
            <person name="Mitreva M."/>
            <person name="Mardis E.R."/>
            <person name="Wilson R.K."/>
        </authorList>
    </citation>
    <scope>NUCLEOTIDE SEQUENCE [LARGE SCALE GENOMIC DNA]</scope>
    <source>
        <strain evidence="12 13">F0037</strain>
    </source>
</reference>
<feature type="chain" id="PRO_5003955266" description="D-alanyl-D-alanine dipeptidase" evidence="11">
    <location>
        <begin position="27"/>
        <end position="228"/>
    </location>
</feature>
<evidence type="ECO:0000256" key="8">
    <source>
        <dbReference type="ARBA" id="ARBA00023316"/>
    </source>
</evidence>
<dbReference type="PANTHER" id="PTHR43126">
    <property type="entry name" value="D-ALANYL-D-ALANINE DIPEPTIDASE"/>
    <property type="match status" value="1"/>
</dbReference>
<proteinExistence type="inferred from homology"/>
<keyword evidence="11" id="KW-0732">Signal</keyword>
<dbReference type="InterPro" id="IPR009045">
    <property type="entry name" value="Zn_M74/Hedgehog-like"/>
</dbReference>
<feature type="site" description="Transition state stabilizer" evidence="9">
    <location>
        <position position="105"/>
    </location>
</feature>
<comment type="cofactor">
    <cofactor evidence="9">
        <name>Zn(2+)</name>
        <dbReference type="ChEBI" id="CHEBI:29105"/>
    </cofactor>
    <text evidence="9">Binds 1 zinc ion per subunit.</text>
</comment>
<dbReference type="GO" id="GO:0160237">
    <property type="term" value="F:D-Ala-D-Ala dipeptidase activity"/>
    <property type="evidence" value="ECO:0007669"/>
    <property type="project" value="UniProtKB-EC"/>
</dbReference>
<comment type="caution">
    <text evidence="12">The sequence shown here is derived from an EMBL/GenBank/DDBJ whole genome shotgun (WGS) entry which is preliminary data.</text>
</comment>
<evidence type="ECO:0000256" key="3">
    <source>
        <dbReference type="ARBA" id="ARBA00022723"/>
    </source>
</evidence>
<dbReference type="AlphaFoldDB" id="L1NJP2"/>
<keyword evidence="7 9" id="KW-0482">Metalloprotease</keyword>
<feature type="binding site" evidence="9">
    <location>
        <position position="209"/>
    </location>
    <ligand>
        <name>Zn(2+)</name>
        <dbReference type="ChEBI" id="CHEBI:29105"/>
        <note>catalytic</note>
    </ligand>
</feature>
<dbReference type="CDD" id="cd14840">
    <property type="entry name" value="D-Ala-D-Ala_dipeptidase_Aad"/>
    <property type="match status" value="1"/>
</dbReference>
<protein>
    <recommendedName>
        <fullName evidence="9 10">D-alanyl-D-alanine dipeptidase</fullName>
        <shortName evidence="9 10">D-Ala-D-Ala dipeptidase</shortName>
        <ecNumber evidence="9 10">3.4.13.22</ecNumber>
    </recommendedName>
</protein>
<keyword evidence="6 9" id="KW-0224">Dipeptidase</keyword>
<evidence type="ECO:0000256" key="10">
    <source>
        <dbReference type="PIRNR" id="PIRNR026671"/>
    </source>
</evidence>
<evidence type="ECO:0000256" key="7">
    <source>
        <dbReference type="ARBA" id="ARBA00023049"/>
    </source>
</evidence>
<dbReference type="RefSeq" id="WP_005468018.1">
    <property type="nucleotide sequence ID" value="NZ_KB291034.1"/>
</dbReference>
<evidence type="ECO:0000256" key="5">
    <source>
        <dbReference type="ARBA" id="ARBA00022833"/>
    </source>
</evidence>
<accession>L1NJP2</accession>
<dbReference type="GO" id="GO:0008270">
    <property type="term" value="F:zinc ion binding"/>
    <property type="evidence" value="ECO:0007669"/>
    <property type="project" value="UniProtKB-UniRule"/>
</dbReference>
<dbReference type="GO" id="GO:0071555">
    <property type="term" value="P:cell wall organization"/>
    <property type="evidence" value="ECO:0007669"/>
    <property type="project" value="UniProtKB-KW"/>
</dbReference>
<evidence type="ECO:0000256" key="9">
    <source>
        <dbReference type="HAMAP-Rule" id="MF_01924"/>
    </source>
</evidence>
<dbReference type="SUPFAM" id="SSF55166">
    <property type="entry name" value="Hedgehog/DD-peptidase"/>
    <property type="match status" value="1"/>
</dbReference>
<keyword evidence="3 9" id="KW-0479">Metal-binding</keyword>
<gene>
    <name evidence="12" type="ORF">HMPREF9134_00063</name>
</gene>
<sequence length="228" mass="26119">MSRLLRKFVVFPFVALCASVAESMNAQGYDSLMRAHGLVDVQTVAPRVQVSLKYATTDNFMGANMYGNLRRAYLHPKLAKALARAQVLLEKACPGYRFLVYDAARPLTMQRRMYERVAGTPNRIYVAKPHRGGRHNYGVAVDLTIVDDRGCVLDMGGSFDHFGTTSHLGREHELVRSGVFAPEVPRNRALMRRILGQVGLRPYAKEWWHYQERMSMPEVRRRYRLLDF</sequence>
<dbReference type="STRING" id="1127696.HMPREF9134_00063"/>
<comment type="similarity">
    <text evidence="9 10">Belongs to the peptidase M15D family.</text>
</comment>
<dbReference type="Pfam" id="PF01427">
    <property type="entry name" value="Peptidase_M15"/>
    <property type="match status" value="1"/>
</dbReference>
<dbReference type="PIRSF" id="PIRSF026671">
    <property type="entry name" value="AA_dipeptidase"/>
    <property type="match status" value="1"/>
</dbReference>
<feature type="binding site" evidence="9">
    <location>
        <position position="135"/>
    </location>
    <ligand>
        <name>Zn(2+)</name>
        <dbReference type="ChEBI" id="CHEBI:29105"/>
        <note>catalytic</note>
    </ligand>
</feature>
<evidence type="ECO:0000256" key="11">
    <source>
        <dbReference type="SAM" id="SignalP"/>
    </source>
</evidence>
<dbReference type="PATRIC" id="fig|1127696.3.peg.56"/>
<keyword evidence="8 10" id="KW-0961">Cell wall biogenesis/degradation</keyword>
<dbReference type="EMBL" id="AMEQ01000002">
    <property type="protein sequence ID" value="EKY03397.1"/>
    <property type="molecule type" value="Genomic_DNA"/>
</dbReference>
<dbReference type="HOGENOM" id="CLU_060744_1_0_10"/>
<evidence type="ECO:0000256" key="2">
    <source>
        <dbReference type="ARBA" id="ARBA00022670"/>
    </source>
</evidence>
<feature type="signal peptide" evidence="11">
    <location>
        <begin position="1"/>
        <end position="26"/>
    </location>
</feature>
<feature type="active site" description="Proton donor/acceptor" evidence="9">
    <location>
        <position position="206"/>
    </location>
</feature>
<evidence type="ECO:0000256" key="6">
    <source>
        <dbReference type="ARBA" id="ARBA00022997"/>
    </source>
</evidence>
<name>L1NJP2_9PORP</name>
<evidence type="ECO:0000313" key="12">
    <source>
        <dbReference type="EMBL" id="EKY03397.1"/>
    </source>
</evidence>
<dbReference type="EC" id="3.4.13.22" evidence="9 10"/>
<comment type="catalytic activity">
    <reaction evidence="1 9 10">
        <text>D-alanyl-D-alanine + H2O = 2 D-alanine</text>
        <dbReference type="Rhea" id="RHEA:20661"/>
        <dbReference type="ChEBI" id="CHEBI:15377"/>
        <dbReference type="ChEBI" id="CHEBI:57416"/>
        <dbReference type="ChEBI" id="CHEBI:57822"/>
        <dbReference type="EC" id="3.4.13.22"/>
    </reaction>
</comment>
<evidence type="ECO:0000256" key="4">
    <source>
        <dbReference type="ARBA" id="ARBA00022801"/>
    </source>
</evidence>
<keyword evidence="4 9" id="KW-0378">Hydrolase</keyword>
<dbReference type="PANTHER" id="PTHR43126:SF2">
    <property type="entry name" value="D-ALANYL-D-ALANINE DIPEPTIDASE"/>
    <property type="match status" value="1"/>
</dbReference>
<organism evidence="12 13">
    <name type="scientific">Porphyromonas catoniae F0037</name>
    <dbReference type="NCBI Taxonomy" id="1127696"/>
    <lineage>
        <taxon>Bacteria</taxon>
        <taxon>Pseudomonadati</taxon>
        <taxon>Bacteroidota</taxon>
        <taxon>Bacteroidia</taxon>
        <taxon>Bacteroidales</taxon>
        <taxon>Porphyromonadaceae</taxon>
        <taxon>Porphyromonas</taxon>
    </lineage>
</organism>
<dbReference type="HAMAP" id="MF_01924">
    <property type="entry name" value="A_A_dipeptidase"/>
    <property type="match status" value="1"/>
</dbReference>
<dbReference type="InterPro" id="IPR000755">
    <property type="entry name" value="A_A_dipeptidase"/>
</dbReference>
<evidence type="ECO:0000313" key="13">
    <source>
        <dbReference type="Proteomes" id="UP000010408"/>
    </source>
</evidence>